<dbReference type="PANTHER" id="PTHR10984">
    <property type="entry name" value="ENDOPLASMIC RETICULUM-GOLGI INTERMEDIATE COMPARTMENT PROTEIN"/>
    <property type="match status" value="1"/>
</dbReference>
<organism evidence="7">
    <name type="scientific">Hemiselmis tepida</name>
    <dbReference type="NCBI Taxonomy" id="464990"/>
    <lineage>
        <taxon>Eukaryota</taxon>
        <taxon>Cryptophyceae</taxon>
        <taxon>Cryptomonadales</taxon>
        <taxon>Hemiselmidaceae</taxon>
        <taxon>Hemiselmis</taxon>
    </lineage>
</organism>
<dbReference type="EMBL" id="HBFN01037051">
    <property type="protein sequence ID" value="CAD8807841.1"/>
    <property type="molecule type" value="Transcribed_RNA"/>
</dbReference>
<accession>A0A7S0WC63</accession>
<dbReference type="InterPro" id="IPR045888">
    <property type="entry name" value="Erv"/>
</dbReference>
<dbReference type="Pfam" id="PF00085">
    <property type="entry name" value="Thioredoxin"/>
    <property type="match status" value="1"/>
</dbReference>
<dbReference type="SUPFAM" id="SSF52833">
    <property type="entry name" value="Thioredoxin-like"/>
    <property type="match status" value="1"/>
</dbReference>
<dbReference type="InterPro" id="IPR013766">
    <property type="entry name" value="Thioredoxin_domain"/>
</dbReference>
<name>A0A7S0WC63_9CRYP</name>
<dbReference type="Gene3D" id="3.40.30.10">
    <property type="entry name" value="Glutaredoxin"/>
    <property type="match status" value="1"/>
</dbReference>
<keyword evidence="2 5" id="KW-0812">Transmembrane</keyword>
<evidence type="ECO:0000256" key="4">
    <source>
        <dbReference type="ARBA" id="ARBA00023136"/>
    </source>
</evidence>
<comment type="subcellular location">
    <subcellularLocation>
        <location evidence="1">Membrane</location>
    </subcellularLocation>
</comment>
<feature type="transmembrane region" description="Helical" evidence="5">
    <location>
        <begin position="442"/>
        <end position="464"/>
    </location>
</feature>
<dbReference type="GO" id="GO:0016020">
    <property type="term" value="C:membrane"/>
    <property type="evidence" value="ECO:0007669"/>
    <property type="project" value="UniProtKB-SubCell"/>
</dbReference>
<dbReference type="AlphaFoldDB" id="A0A7S0WC63"/>
<gene>
    <name evidence="7" type="ORF">HTEP1355_LOCUS21521</name>
</gene>
<reference evidence="7" key="1">
    <citation type="submission" date="2021-01" db="EMBL/GenBank/DDBJ databases">
        <authorList>
            <person name="Corre E."/>
            <person name="Pelletier E."/>
            <person name="Niang G."/>
            <person name="Scheremetjew M."/>
            <person name="Finn R."/>
            <person name="Kale V."/>
            <person name="Holt S."/>
            <person name="Cochrane G."/>
            <person name="Meng A."/>
            <person name="Brown T."/>
            <person name="Cohen L."/>
        </authorList>
    </citation>
    <scope>NUCLEOTIDE SEQUENCE</scope>
    <source>
        <strain evidence="7">CCMP443</strain>
    </source>
</reference>
<dbReference type="CDD" id="cd02961">
    <property type="entry name" value="PDI_a_family"/>
    <property type="match status" value="1"/>
</dbReference>
<dbReference type="InterPro" id="IPR012936">
    <property type="entry name" value="Erv_C"/>
</dbReference>
<evidence type="ECO:0000313" key="7">
    <source>
        <dbReference type="EMBL" id="CAD8807841.1"/>
    </source>
</evidence>
<evidence type="ECO:0000256" key="5">
    <source>
        <dbReference type="SAM" id="Phobius"/>
    </source>
</evidence>
<evidence type="ECO:0000256" key="1">
    <source>
        <dbReference type="ARBA" id="ARBA00004370"/>
    </source>
</evidence>
<evidence type="ECO:0000256" key="2">
    <source>
        <dbReference type="ARBA" id="ARBA00022692"/>
    </source>
</evidence>
<keyword evidence="4 5" id="KW-0472">Membrane</keyword>
<dbReference type="PANTHER" id="PTHR10984:SF37">
    <property type="entry name" value="PROTEIN DISULFIDE-ISOMERASE 5-3"/>
    <property type="match status" value="1"/>
</dbReference>
<feature type="domain" description="Thioredoxin" evidence="6">
    <location>
        <begin position="136"/>
        <end position="272"/>
    </location>
</feature>
<protein>
    <recommendedName>
        <fullName evidence="6">Thioredoxin domain-containing protein</fullName>
    </recommendedName>
</protein>
<dbReference type="PROSITE" id="PS51352">
    <property type="entry name" value="THIOREDOXIN_2"/>
    <property type="match status" value="1"/>
</dbReference>
<proteinExistence type="predicted"/>
<keyword evidence="3 5" id="KW-1133">Transmembrane helix</keyword>
<dbReference type="Pfam" id="PF07970">
    <property type="entry name" value="COPIIcoated_ERV"/>
    <property type="match status" value="1"/>
</dbReference>
<dbReference type="InterPro" id="IPR039542">
    <property type="entry name" value="Erv_N"/>
</dbReference>
<evidence type="ECO:0000256" key="3">
    <source>
        <dbReference type="ARBA" id="ARBA00022989"/>
    </source>
</evidence>
<evidence type="ECO:0000259" key="6">
    <source>
        <dbReference type="PROSITE" id="PS51352"/>
    </source>
</evidence>
<dbReference type="Pfam" id="PF13850">
    <property type="entry name" value="ERGIC_N"/>
    <property type="match status" value="1"/>
</dbReference>
<feature type="transmembrane region" description="Helical" evidence="5">
    <location>
        <begin position="20"/>
        <end position="43"/>
    </location>
</feature>
<dbReference type="InterPro" id="IPR036249">
    <property type="entry name" value="Thioredoxin-like_sf"/>
</dbReference>
<dbReference type="GO" id="GO:0005783">
    <property type="term" value="C:endoplasmic reticulum"/>
    <property type="evidence" value="ECO:0007669"/>
    <property type="project" value="TreeGrafter"/>
</dbReference>
<dbReference type="GO" id="GO:0030134">
    <property type="term" value="C:COPII-coated ER to Golgi transport vesicle"/>
    <property type="evidence" value="ECO:0007669"/>
    <property type="project" value="TreeGrafter"/>
</dbReference>
<sequence length="481" mass="53744">MSGFLSLSFRKIKQDLRAELTEASVTGSILSVLVGLFMVYLVAAQISEYRSIKTETNVVLDHYSSAVGDNTQDSAEDTLQINFNISFPHLSCEYASVDATNFMGTHDAGLASRVSKVMLDKSGKQIGPFEERKHPVKHTDDMAPLEHKELDRSLKINIHDFEDVRRRYDVLIVNFFTPWCHWCQKLEPVWDEAAGKMKEIDDDRMVIRLASVDCSGESGSKLCTEKRIDAFPTIMVFRRDDLKDAHHERYHGERSVTSIVNWAQHFIDQAMKKSPKSQAVDHNADGEVDSHIGVGCLIAGLLHVQRAPGGITIQAKSDGHEFNWATMDVSHKVNHVSFGPFLTDTAWKVMPAHIAQAVGSLDDRDFSSEQHIPTTHEHMIKIVKNVVELPSAWRIPPVIAHGYVVHSNNIQRFAEVPSVRLNYDILPIIVHVQSKFETFYTFLTRLCAILGGVFTITGIVSAGVDAGMASLTQKDRLGKLG</sequence>